<comment type="caution">
    <text evidence="10">Lacks conserved residue(s) required for the propagation of feature annotation.</text>
</comment>
<feature type="disulfide bond" evidence="10">
    <location>
        <begin position="103"/>
        <end position="112"/>
    </location>
</feature>
<keyword evidence="2" id="KW-0964">Secreted</keyword>
<keyword evidence="4" id="KW-0732">Signal</keyword>
<dbReference type="PROSITE" id="PS51115">
    <property type="entry name" value="LAMININ_IVA"/>
    <property type="match status" value="1"/>
</dbReference>
<evidence type="ECO:0000256" key="2">
    <source>
        <dbReference type="ARBA" id="ARBA00022525"/>
    </source>
</evidence>
<dbReference type="FunFam" id="2.10.25.10:FF:000090">
    <property type="entry name" value="laminin subunit alpha"/>
    <property type="match status" value="1"/>
</dbReference>
<dbReference type="SMART" id="SM00180">
    <property type="entry name" value="EGF_Lam"/>
    <property type="match status" value="3"/>
</dbReference>
<dbReference type="Gene3D" id="2.170.300.10">
    <property type="entry name" value="Tie2 ligand-binding domain superfamily"/>
    <property type="match status" value="1"/>
</dbReference>
<dbReference type="GO" id="GO:0005604">
    <property type="term" value="C:basement membrane"/>
    <property type="evidence" value="ECO:0007669"/>
    <property type="project" value="UniProtKB-SubCell"/>
</dbReference>
<protein>
    <recommendedName>
        <fullName evidence="15">Basement membrane-specific heparan sulfate proteoglycan core protein</fullName>
    </recommendedName>
</protein>
<dbReference type="PANTHER" id="PTHR10574:SF444">
    <property type="entry name" value="BASEMENT MEMBRANE-SPECIFIC HEPARAN SULFATE PROTEOGLYCAN CORE PROTEIN"/>
    <property type="match status" value="1"/>
</dbReference>
<evidence type="ECO:0000259" key="12">
    <source>
        <dbReference type="PROSITE" id="PS51115"/>
    </source>
</evidence>
<dbReference type="EMBL" id="OA885065">
    <property type="protein sequence ID" value="CAD7281623.1"/>
    <property type="molecule type" value="Genomic_DNA"/>
</dbReference>
<feature type="disulfide bond" evidence="10">
    <location>
        <begin position="49"/>
        <end position="58"/>
    </location>
</feature>
<evidence type="ECO:0000256" key="7">
    <source>
        <dbReference type="ARBA" id="ARBA00023157"/>
    </source>
</evidence>
<feature type="disulfide bond" evidence="10">
    <location>
        <begin position="84"/>
        <end position="96"/>
    </location>
</feature>
<keyword evidence="8" id="KW-0325">Glycoprotein</keyword>
<evidence type="ECO:0000256" key="9">
    <source>
        <dbReference type="ARBA" id="ARBA00023292"/>
    </source>
</evidence>
<dbReference type="Gene3D" id="2.10.25.10">
    <property type="entry name" value="Laminin"/>
    <property type="match status" value="2"/>
</dbReference>
<dbReference type="InterPro" id="IPR056863">
    <property type="entry name" value="LMN_ATRN_NET-like_EGF"/>
</dbReference>
<dbReference type="SUPFAM" id="SSF57196">
    <property type="entry name" value="EGF/Laminin"/>
    <property type="match status" value="2"/>
</dbReference>
<dbReference type="FunFam" id="2.10.25.10:FF:000106">
    <property type="entry name" value="Heparan sulfate proteoglycan 2"/>
    <property type="match status" value="1"/>
</dbReference>
<dbReference type="EMBL" id="CAJPEX010003028">
    <property type="protein sequence ID" value="CAG0921775.1"/>
    <property type="molecule type" value="Genomic_DNA"/>
</dbReference>
<dbReference type="Pfam" id="PF00052">
    <property type="entry name" value="Laminin_B"/>
    <property type="match status" value="1"/>
</dbReference>
<dbReference type="OrthoDB" id="6367927at2759"/>
<evidence type="ECO:0008006" key="15">
    <source>
        <dbReference type="Google" id="ProtNLM"/>
    </source>
</evidence>
<evidence type="ECO:0000256" key="6">
    <source>
        <dbReference type="ARBA" id="ARBA00022869"/>
    </source>
</evidence>
<dbReference type="PROSITE" id="PS50027">
    <property type="entry name" value="EGF_LAM_2"/>
    <property type="match status" value="2"/>
</dbReference>
<keyword evidence="7 10" id="KW-1015">Disulfide bond</keyword>
<dbReference type="InterPro" id="IPR050440">
    <property type="entry name" value="Laminin/Netrin_ECM"/>
</dbReference>
<reference evidence="13" key="1">
    <citation type="submission" date="2020-11" db="EMBL/GenBank/DDBJ databases">
        <authorList>
            <person name="Tran Van P."/>
        </authorList>
    </citation>
    <scope>NUCLEOTIDE SEQUENCE</scope>
</reference>
<organism evidence="13">
    <name type="scientific">Notodromas monacha</name>
    <dbReference type="NCBI Taxonomy" id="399045"/>
    <lineage>
        <taxon>Eukaryota</taxon>
        <taxon>Metazoa</taxon>
        <taxon>Ecdysozoa</taxon>
        <taxon>Arthropoda</taxon>
        <taxon>Crustacea</taxon>
        <taxon>Oligostraca</taxon>
        <taxon>Ostracoda</taxon>
        <taxon>Podocopa</taxon>
        <taxon>Podocopida</taxon>
        <taxon>Cypridocopina</taxon>
        <taxon>Cypridoidea</taxon>
        <taxon>Cyprididae</taxon>
        <taxon>Notodromas</taxon>
    </lineage>
</organism>
<evidence type="ECO:0000256" key="5">
    <source>
        <dbReference type="ARBA" id="ARBA00022737"/>
    </source>
</evidence>
<dbReference type="SMART" id="SM00281">
    <property type="entry name" value="LamB"/>
    <property type="match status" value="1"/>
</dbReference>
<evidence type="ECO:0000256" key="1">
    <source>
        <dbReference type="ARBA" id="ARBA00004302"/>
    </source>
</evidence>
<feature type="non-terminal residue" evidence="13">
    <location>
        <position position="1"/>
    </location>
</feature>
<feature type="domain" description="Laminin EGF-like" evidence="11">
    <location>
        <begin position="30"/>
        <end position="79"/>
    </location>
</feature>
<evidence type="ECO:0000313" key="14">
    <source>
        <dbReference type="Proteomes" id="UP000678499"/>
    </source>
</evidence>
<keyword evidence="6" id="KW-0084">Basement membrane</keyword>
<evidence type="ECO:0000313" key="13">
    <source>
        <dbReference type="EMBL" id="CAD7281623.1"/>
    </source>
</evidence>
<dbReference type="Pfam" id="PF24973">
    <property type="entry name" value="EGF_LMN_ATRN"/>
    <property type="match status" value="1"/>
</dbReference>
<dbReference type="Proteomes" id="UP000678499">
    <property type="component" value="Unassembled WGS sequence"/>
</dbReference>
<evidence type="ECO:0000256" key="4">
    <source>
        <dbReference type="ARBA" id="ARBA00022729"/>
    </source>
</evidence>
<dbReference type="PANTHER" id="PTHR10574">
    <property type="entry name" value="NETRIN/LAMININ-RELATED"/>
    <property type="match status" value="1"/>
</dbReference>
<keyword evidence="3" id="KW-0272">Extracellular matrix</keyword>
<keyword evidence="14" id="KW-1185">Reference proteome</keyword>
<dbReference type="AlphaFoldDB" id="A0A7R9BWB2"/>
<feature type="domain" description="Laminin EGF-like" evidence="11">
    <location>
        <begin position="84"/>
        <end position="132"/>
    </location>
</feature>
<dbReference type="Pfam" id="PF00053">
    <property type="entry name" value="EGF_laminin"/>
    <property type="match status" value="2"/>
</dbReference>
<dbReference type="PROSITE" id="PS01248">
    <property type="entry name" value="EGF_LAM_1"/>
    <property type="match status" value="2"/>
</dbReference>
<keyword evidence="9 10" id="KW-0424">Laminin EGF-like domain</keyword>
<evidence type="ECO:0000256" key="3">
    <source>
        <dbReference type="ARBA" id="ARBA00022530"/>
    </source>
</evidence>
<comment type="subcellular location">
    <subcellularLocation>
        <location evidence="1">Secreted</location>
        <location evidence="1">Extracellular space</location>
        <location evidence="1">Extracellular matrix</location>
        <location evidence="1">Basement membrane</location>
    </subcellularLocation>
</comment>
<gene>
    <name evidence="13" type="ORF">NMOB1V02_LOCUS9263</name>
</gene>
<accession>A0A7R9BWB2</accession>
<feature type="domain" description="Laminin IV type A" evidence="12">
    <location>
        <begin position="159"/>
        <end position="344"/>
    </location>
</feature>
<dbReference type="GO" id="GO:0009888">
    <property type="term" value="P:tissue development"/>
    <property type="evidence" value="ECO:0007669"/>
    <property type="project" value="TreeGrafter"/>
</dbReference>
<proteinExistence type="predicted"/>
<sequence length="416" mass="45695">MGYEGTSCEECAFGYTRVNLGRYLGTCEPCNCNGHSKFCHPKTGVCQNCLHDTTGDYCEMCLPGYEGDATRGTPDDCYRAVPRCDCDRRGSLSSDCPGGQCRCKENVVGRKCDSCAPETFNLRSEDPLGCTPCFCGGVSPIDCSSSMFYRSSIPLQIANDRHGVILRGLYRDDTSVAQGFAVNPTRNEISYSFRSEPTTLYWSLPSDFAGNLLTSYGGNLTWTQGVKLRRGQVARPEVEAEVRISGNGIDLLWVSRDEPKNLNDIRTEETFRVALLPNGWKRSDGQKYIDASRIDFLSALHDVTMIQIRAILAPSTEEVSIRNVVLDTAIPQFTGREVAVDVESCKCPYGYSGLSCESCAQGHYRDLRDLASSVFGSCKPCPCNGREESCSADSRGQVICTCKPQYTGSYCEESGE</sequence>
<name>A0A7R9BWB2_9CRUS</name>
<keyword evidence="5" id="KW-0677">Repeat</keyword>
<dbReference type="GO" id="GO:0009887">
    <property type="term" value="P:animal organ morphogenesis"/>
    <property type="evidence" value="ECO:0007669"/>
    <property type="project" value="TreeGrafter"/>
</dbReference>
<evidence type="ECO:0000256" key="8">
    <source>
        <dbReference type="ARBA" id="ARBA00023180"/>
    </source>
</evidence>
<evidence type="ECO:0000259" key="11">
    <source>
        <dbReference type="PROSITE" id="PS50027"/>
    </source>
</evidence>
<dbReference type="CDD" id="cd00055">
    <property type="entry name" value="EGF_Lam"/>
    <property type="match status" value="2"/>
</dbReference>
<dbReference type="InterPro" id="IPR000034">
    <property type="entry name" value="Laminin_IV"/>
</dbReference>
<dbReference type="InterPro" id="IPR002049">
    <property type="entry name" value="LE_dom"/>
</dbReference>
<evidence type="ECO:0000256" key="10">
    <source>
        <dbReference type="PROSITE-ProRule" id="PRU00460"/>
    </source>
</evidence>